<organism evidence="3 4">
    <name type="scientific">Streptococcus oricebi</name>
    <dbReference type="NCBI Taxonomy" id="1547447"/>
    <lineage>
        <taxon>Bacteria</taxon>
        <taxon>Bacillati</taxon>
        <taxon>Bacillota</taxon>
        <taxon>Bacilli</taxon>
        <taxon>Lactobacillales</taxon>
        <taxon>Streptococcaceae</taxon>
        <taxon>Streptococcus</taxon>
    </lineage>
</organism>
<evidence type="ECO:0000256" key="1">
    <source>
        <dbReference type="SAM" id="Phobius"/>
    </source>
</evidence>
<feature type="transmembrane region" description="Helical" evidence="1">
    <location>
        <begin position="18"/>
        <end position="36"/>
    </location>
</feature>
<keyword evidence="4" id="KW-1185">Reference proteome</keyword>
<dbReference type="RefSeq" id="WP_209628257.1">
    <property type="nucleotide sequence ID" value="NZ_PRDG01000004.1"/>
</dbReference>
<dbReference type="Proteomes" id="UP001519296">
    <property type="component" value="Unassembled WGS sequence"/>
</dbReference>
<gene>
    <name evidence="3" type="ORF">C4K46_07360</name>
</gene>
<feature type="transmembrane region" description="Helical" evidence="1">
    <location>
        <begin position="224"/>
        <end position="249"/>
    </location>
</feature>
<proteinExistence type="predicted"/>
<protein>
    <submittedName>
        <fullName evidence="3">Glycerophosphodiester phosphodiesterase</fullName>
    </submittedName>
</protein>
<dbReference type="EMBL" id="PRDG01000004">
    <property type="protein sequence ID" value="MBP2623757.1"/>
    <property type="molecule type" value="Genomic_DNA"/>
</dbReference>
<dbReference type="PANTHER" id="PTHR46211">
    <property type="entry name" value="GLYCEROPHOSPHORYL DIESTER PHOSPHODIESTERASE"/>
    <property type="match status" value="1"/>
</dbReference>
<feature type="transmembrane region" description="Helical" evidence="1">
    <location>
        <begin position="129"/>
        <end position="150"/>
    </location>
</feature>
<accession>A0ABS5B4J6</accession>
<dbReference type="InterPro" id="IPR017946">
    <property type="entry name" value="PLC-like_Pdiesterase_TIM-brl"/>
</dbReference>
<dbReference type="SUPFAM" id="SSF51695">
    <property type="entry name" value="PLC-like phosphodiesterases"/>
    <property type="match status" value="1"/>
</dbReference>
<keyword evidence="1" id="KW-1133">Transmembrane helix</keyword>
<keyword evidence="1" id="KW-0472">Membrane</keyword>
<comment type="caution">
    <text evidence="3">The sequence shown here is derived from an EMBL/GenBank/DDBJ whole genome shotgun (WGS) entry which is preliminary data.</text>
</comment>
<dbReference type="InterPro" id="IPR018476">
    <property type="entry name" value="GlyceroP-diester-Pdiesterase_M"/>
</dbReference>
<dbReference type="InterPro" id="IPR030395">
    <property type="entry name" value="GP_PDE_dom"/>
</dbReference>
<dbReference type="PANTHER" id="PTHR46211:SF8">
    <property type="entry name" value="PHOSPHODIESTERASE"/>
    <property type="match status" value="1"/>
</dbReference>
<keyword evidence="1" id="KW-0812">Transmembrane</keyword>
<feature type="transmembrane region" description="Helical" evidence="1">
    <location>
        <begin position="67"/>
        <end position="98"/>
    </location>
</feature>
<feature type="domain" description="GP-PDE" evidence="2">
    <location>
        <begin position="332"/>
        <end position="560"/>
    </location>
</feature>
<sequence>MKKQRLGLRKIYHNLDKILLLLFLIFMVMEVIWIPLTSFGADWLLQQTGARYLSYSNLGQVFLSKPLITAAFIGLFLANLFLAYLQIGTIFIGIYLLLNPQTNSIRGFLGQIFTRLRVLVKNFRLSKAFFCLLYVGFLFPFLKGLLKIHYFKKILLPEFIQTYLLQQPLLALALLCLALLLFYLAVRWVYALPQLFFEEKRVGEALAYSWKKTSWKFWQTSWQLGWILLKSTIFFYFWGFLILLIQNIADDFPQAWSFFIALINFVLLKILDYQAMIYFMLLFIAFLTDSSLPDFQQKHRHRWVRVVILFLSFLFFGLEGLLYISQPAEKPPLLISHRGVSGENGVQNTIPALEKTARLKPDLVEMDVQETADKQFVMMHDANLKSLAGLDARPQDLTLADLTRLTLHENGHEAPLASLNAYLQRADQLGQKLLIEIKTSSKDSPDMMERFLKAYGPYIISRGHQMHSLDYKVVQSVRKYSSKIPVYFILPYNTIFPQTSATGYTMEYSSLDQNFMFKLWLQNKQAYAWTVNSQSAIRQSLLLGVNGIITDELSEVKEAIQEDQEDRDYSSILEKQLWYHVAIF</sequence>
<reference evidence="3 4" key="1">
    <citation type="submission" date="2018-02" db="EMBL/GenBank/DDBJ databases">
        <title>Draft genome sequence of Streptococcus oricebi CCUG 70868T type strain.</title>
        <authorList>
            <person name="Mendez V."/>
            <person name="Salva-Serra F."/>
            <person name="Jaen-Luchoro D."/>
            <person name="Gonzales-Siles L."/>
            <person name="Karlsson R."/>
            <person name="Engstrom-Jakobsson H."/>
            <person name="Busquets A."/>
            <person name="Gomila M."/>
            <person name="Pineiro-Iglesias B."/>
            <person name="Bennasar-Figueras A."/>
            <person name="Seeger M."/>
            <person name="Moore E."/>
        </authorList>
    </citation>
    <scope>NUCLEOTIDE SEQUENCE [LARGE SCALE GENOMIC DNA]</scope>
    <source>
        <strain evidence="3 4">CCUG 70868</strain>
    </source>
</reference>
<dbReference type="Pfam" id="PF03009">
    <property type="entry name" value="GDPD"/>
    <property type="match status" value="1"/>
</dbReference>
<dbReference type="Gene3D" id="3.20.20.190">
    <property type="entry name" value="Phosphatidylinositol (PI) phosphodiesterase"/>
    <property type="match status" value="1"/>
</dbReference>
<evidence type="ECO:0000313" key="3">
    <source>
        <dbReference type="EMBL" id="MBP2623757.1"/>
    </source>
</evidence>
<dbReference type="PROSITE" id="PS51704">
    <property type="entry name" value="GP_PDE"/>
    <property type="match status" value="1"/>
</dbReference>
<feature type="transmembrane region" description="Helical" evidence="1">
    <location>
        <begin position="170"/>
        <end position="190"/>
    </location>
</feature>
<feature type="transmembrane region" description="Helical" evidence="1">
    <location>
        <begin position="306"/>
        <end position="324"/>
    </location>
</feature>
<evidence type="ECO:0000259" key="2">
    <source>
        <dbReference type="PROSITE" id="PS51704"/>
    </source>
</evidence>
<dbReference type="Pfam" id="PF10110">
    <property type="entry name" value="GPDPase_memb"/>
    <property type="match status" value="1"/>
</dbReference>
<dbReference type="CDD" id="cd08579">
    <property type="entry name" value="GDPD_memb_like"/>
    <property type="match status" value="1"/>
</dbReference>
<feature type="transmembrane region" description="Helical" evidence="1">
    <location>
        <begin position="255"/>
        <end position="286"/>
    </location>
</feature>
<evidence type="ECO:0000313" key="4">
    <source>
        <dbReference type="Proteomes" id="UP001519296"/>
    </source>
</evidence>
<name>A0ABS5B4J6_9STRE</name>